<evidence type="ECO:0000313" key="2">
    <source>
        <dbReference type="Proteomes" id="UP000063434"/>
    </source>
</evidence>
<reference evidence="1 2" key="1">
    <citation type="submission" date="2015-05" db="EMBL/GenBank/DDBJ databases">
        <title>A genomic and transcriptomic approach to investigate the blue pigment phenotype in Pseudomonas fluorescens.</title>
        <authorList>
            <person name="Andreani N.A."/>
            <person name="Cardazzo B."/>
        </authorList>
    </citation>
    <scope>NUCLEOTIDE SEQUENCE [LARGE SCALE GENOMIC DNA]</scope>
    <source>
        <strain evidence="1 2">Ps_40</strain>
    </source>
</reference>
<dbReference type="PATRIC" id="fig|294.195.peg.3302"/>
<accession>A0A109KRQ3</accession>
<dbReference type="AlphaFoldDB" id="A0A109KRQ3"/>
<comment type="caution">
    <text evidence="1">The sequence shown here is derived from an EMBL/GenBank/DDBJ whole genome shotgun (WGS) entry which is preliminary data.</text>
</comment>
<gene>
    <name evidence="1" type="ORF">PFL603g_03091</name>
</gene>
<sequence>MANTSNAQIEYPVPSVEHAQGPTLNPLLVRGGAKAVIELDDMFPSETYTVYFKGPLAEANPVIAPQQGNHSGRLEFFIPPEVIGLCIGYTVHIFYTVQRGGVFLGQSRELDLTIMPLSPSDVDVPGVYLIEAGMGENLDLATFSRNANATLDPYPFIAAGQRVSCRAEGTDENRESVSLEVMNLYEVKPYEVTNGFQFQISRYFLNQLANWSSLDMHVLVKYDKFPSLNVEPVQELRVVTKGIRQSTCCAFFDGTDFAFENLNGWKKGSAIKVPEDLIIQRHGDDWYAHFYTYTNNSDGVLLEKAFSRLVVGQRYEFKVSVQRANSSYAVPELSLSAGEFTSAVTAFPDRTQVDFKFPFTASSRDMTLKIHSHVATGRGNDFNLRNIEVMSV</sequence>
<evidence type="ECO:0008006" key="3">
    <source>
        <dbReference type="Google" id="ProtNLM"/>
    </source>
</evidence>
<dbReference type="EMBL" id="LCYC01000041">
    <property type="protein sequence ID" value="KWV74177.1"/>
    <property type="molecule type" value="Genomic_DNA"/>
</dbReference>
<organism evidence="1 2">
    <name type="scientific">Pseudomonas fluorescens</name>
    <dbReference type="NCBI Taxonomy" id="294"/>
    <lineage>
        <taxon>Bacteria</taxon>
        <taxon>Pseudomonadati</taxon>
        <taxon>Pseudomonadota</taxon>
        <taxon>Gammaproteobacteria</taxon>
        <taxon>Pseudomonadales</taxon>
        <taxon>Pseudomonadaceae</taxon>
        <taxon>Pseudomonas</taxon>
    </lineage>
</organism>
<dbReference type="RefSeq" id="WP_056786353.1">
    <property type="nucleotide sequence ID" value="NZ_LCYC01000041.1"/>
</dbReference>
<protein>
    <recommendedName>
        <fullName evidence="3">CBM-cenC domain-containing protein</fullName>
    </recommendedName>
</protein>
<dbReference type="Proteomes" id="UP000063434">
    <property type="component" value="Unassembled WGS sequence"/>
</dbReference>
<evidence type="ECO:0000313" key="1">
    <source>
        <dbReference type="EMBL" id="KWV74177.1"/>
    </source>
</evidence>
<name>A0A109KRQ3_PSEFL</name>
<proteinExistence type="predicted"/>